<evidence type="ECO:0000256" key="3">
    <source>
        <dbReference type="ARBA" id="ARBA00022801"/>
    </source>
</evidence>
<dbReference type="NCBIfam" id="TIGR00225">
    <property type="entry name" value="prc"/>
    <property type="match status" value="1"/>
</dbReference>
<sequence>MALNDSTPTPERISNDRTIVRLPMLLGLTLAGGVLIGASFFGGTKGLNSIGRGYTKYKEILQLIENNYVDSVNTDDLVDFSITKMLEKLDPHTAYLNPTDAVAARSQLEGGFDGIGVEFNIFADTVYVVTPLAGGPSETAGIRSGDKILKVDDTSLTSKGVDNSAVYKAMRGKRGTEVRLTVLSKGQKPRVVTVTRDRIPTYAVDAAYMTDAQTGYLKVNRFSDSAYEELRNALAGLKQQGMKQLVLDLRNNPGGYLDRATNMADEFIDGNKLLVYTDGKDDRYDRKYFAKLNGQFEDGALIVLIDEGSASASEILAGALQDHDRGYIVGRRSFGKGLVQMPVQLSDGSELRLTISRYYTPTGRSIQKPYVPGQEGDYEKELELRSKRGEYYVADSIKNDPKNVFKTDKGRTVYGGGGITPDYFVPRDSSWQTAYLGQLYAKNIIREYALSYANDNRARLEKMPFAEFDKAVNLTDEQLSTMNKAATAEGVKFNAAEFARSKNYIRTQTKALIARYVYQKANKGGQNNEFYRVMNTADNTYVKALTLFDKAQELEFGPKAVGKK</sequence>
<protein>
    <submittedName>
        <fullName evidence="8">S41 family peptidase</fullName>
    </submittedName>
</protein>
<keyword evidence="6" id="KW-0472">Membrane</keyword>
<evidence type="ECO:0000256" key="2">
    <source>
        <dbReference type="ARBA" id="ARBA00022670"/>
    </source>
</evidence>
<evidence type="ECO:0000256" key="6">
    <source>
        <dbReference type="SAM" id="Phobius"/>
    </source>
</evidence>
<feature type="transmembrane region" description="Helical" evidence="6">
    <location>
        <begin position="22"/>
        <end position="42"/>
    </location>
</feature>
<evidence type="ECO:0000313" key="8">
    <source>
        <dbReference type="EMBL" id="MBO0951517.1"/>
    </source>
</evidence>
<keyword evidence="2 5" id="KW-0645">Protease</keyword>
<dbReference type="RefSeq" id="WP_207331474.1">
    <property type="nucleotide sequence ID" value="NZ_JAFMYW010000008.1"/>
</dbReference>
<dbReference type="InterPro" id="IPR005151">
    <property type="entry name" value="Tail-specific_protease"/>
</dbReference>
<dbReference type="SMART" id="SM00245">
    <property type="entry name" value="TSPc"/>
    <property type="match status" value="1"/>
</dbReference>
<gene>
    <name evidence="8" type="ORF">J2I46_23235</name>
</gene>
<comment type="caution">
    <text evidence="8">The sequence shown here is derived from an EMBL/GenBank/DDBJ whole genome shotgun (WGS) entry which is preliminary data.</text>
</comment>
<dbReference type="Pfam" id="PF13180">
    <property type="entry name" value="PDZ_2"/>
    <property type="match status" value="1"/>
</dbReference>
<dbReference type="SMART" id="SM00228">
    <property type="entry name" value="PDZ"/>
    <property type="match status" value="1"/>
</dbReference>
<keyword evidence="6" id="KW-1133">Transmembrane helix</keyword>
<dbReference type="SUPFAM" id="SSF50156">
    <property type="entry name" value="PDZ domain-like"/>
    <property type="match status" value="1"/>
</dbReference>
<keyword evidence="6" id="KW-0812">Transmembrane</keyword>
<dbReference type="InterPro" id="IPR036034">
    <property type="entry name" value="PDZ_sf"/>
</dbReference>
<dbReference type="PROSITE" id="PS50106">
    <property type="entry name" value="PDZ"/>
    <property type="match status" value="1"/>
</dbReference>
<dbReference type="CDD" id="cd07560">
    <property type="entry name" value="Peptidase_S41_CPP"/>
    <property type="match status" value="1"/>
</dbReference>
<dbReference type="CDD" id="cd06782">
    <property type="entry name" value="cpPDZ_CPP-like"/>
    <property type="match status" value="1"/>
</dbReference>
<name>A0ABS3JNC8_9BACT</name>
<keyword evidence="4 5" id="KW-0720">Serine protease</keyword>
<dbReference type="Pfam" id="PF03572">
    <property type="entry name" value="Peptidase_S41"/>
    <property type="match status" value="1"/>
</dbReference>
<reference evidence="8 9" key="1">
    <citation type="submission" date="2021-03" db="EMBL/GenBank/DDBJ databases">
        <title>Fibrella sp. HMF5405 genome sequencing and assembly.</title>
        <authorList>
            <person name="Kang H."/>
            <person name="Kim H."/>
            <person name="Bae S."/>
            <person name="Joh K."/>
        </authorList>
    </citation>
    <scope>NUCLEOTIDE SEQUENCE [LARGE SCALE GENOMIC DNA]</scope>
    <source>
        <strain evidence="8 9">HMF5405</strain>
    </source>
</reference>
<evidence type="ECO:0000313" key="9">
    <source>
        <dbReference type="Proteomes" id="UP000664628"/>
    </source>
</evidence>
<keyword evidence="9" id="KW-1185">Reference proteome</keyword>
<organism evidence="8 9">
    <name type="scientific">Fibrella forsythiae</name>
    <dbReference type="NCBI Taxonomy" id="2817061"/>
    <lineage>
        <taxon>Bacteria</taxon>
        <taxon>Pseudomonadati</taxon>
        <taxon>Bacteroidota</taxon>
        <taxon>Cytophagia</taxon>
        <taxon>Cytophagales</taxon>
        <taxon>Spirosomataceae</taxon>
        <taxon>Fibrella</taxon>
    </lineage>
</organism>
<dbReference type="InterPro" id="IPR029045">
    <property type="entry name" value="ClpP/crotonase-like_dom_sf"/>
</dbReference>
<dbReference type="Proteomes" id="UP000664628">
    <property type="component" value="Unassembled WGS sequence"/>
</dbReference>
<dbReference type="SUPFAM" id="SSF52096">
    <property type="entry name" value="ClpP/crotonase"/>
    <property type="match status" value="1"/>
</dbReference>
<dbReference type="PANTHER" id="PTHR32060">
    <property type="entry name" value="TAIL-SPECIFIC PROTEASE"/>
    <property type="match status" value="1"/>
</dbReference>
<keyword evidence="3 5" id="KW-0378">Hydrolase</keyword>
<feature type="domain" description="PDZ" evidence="7">
    <location>
        <begin position="101"/>
        <end position="171"/>
    </location>
</feature>
<dbReference type="InterPro" id="IPR004447">
    <property type="entry name" value="Peptidase_S41A"/>
</dbReference>
<evidence type="ECO:0000256" key="1">
    <source>
        <dbReference type="ARBA" id="ARBA00009179"/>
    </source>
</evidence>
<dbReference type="PANTHER" id="PTHR32060:SF30">
    <property type="entry name" value="CARBOXY-TERMINAL PROCESSING PROTEASE CTPA"/>
    <property type="match status" value="1"/>
</dbReference>
<dbReference type="Gene3D" id="3.90.226.10">
    <property type="entry name" value="2-enoyl-CoA Hydratase, Chain A, domain 1"/>
    <property type="match status" value="1"/>
</dbReference>
<dbReference type="EMBL" id="JAFMYW010000008">
    <property type="protein sequence ID" value="MBO0951517.1"/>
    <property type="molecule type" value="Genomic_DNA"/>
</dbReference>
<dbReference type="Gene3D" id="2.30.42.10">
    <property type="match status" value="1"/>
</dbReference>
<accession>A0ABS3JNC8</accession>
<evidence type="ECO:0000259" key="7">
    <source>
        <dbReference type="PROSITE" id="PS50106"/>
    </source>
</evidence>
<evidence type="ECO:0000256" key="5">
    <source>
        <dbReference type="RuleBase" id="RU004404"/>
    </source>
</evidence>
<dbReference type="Gene3D" id="3.30.750.44">
    <property type="match status" value="1"/>
</dbReference>
<comment type="similarity">
    <text evidence="1 5">Belongs to the peptidase S41A family.</text>
</comment>
<dbReference type="InterPro" id="IPR001478">
    <property type="entry name" value="PDZ"/>
</dbReference>
<proteinExistence type="inferred from homology"/>
<evidence type="ECO:0000256" key="4">
    <source>
        <dbReference type="ARBA" id="ARBA00022825"/>
    </source>
</evidence>